<comment type="caution">
    <text evidence="2">The sequence shown here is derived from an EMBL/GenBank/DDBJ whole genome shotgun (WGS) entry which is preliminary data.</text>
</comment>
<gene>
    <name evidence="2" type="ORF">ACFY8C_33425</name>
</gene>
<dbReference type="RefSeq" id="WP_030322300.1">
    <property type="nucleotide sequence ID" value="NZ_JBIBDZ010000012.1"/>
</dbReference>
<feature type="signal peptide" evidence="1">
    <location>
        <begin position="1"/>
        <end position="30"/>
    </location>
</feature>
<keyword evidence="1" id="KW-0732">Signal</keyword>
<dbReference type="EMBL" id="JBIBDZ010000012">
    <property type="protein sequence ID" value="MFF5923183.1"/>
    <property type="molecule type" value="Genomic_DNA"/>
</dbReference>
<keyword evidence="3" id="KW-1185">Reference proteome</keyword>
<dbReference type="InterPro" id="IPR028994">
    <property type="entry name" value="Integrin_alpha_N"/>
</dbReference>
<dbReference type="SUPFAM" id="SSF69304">
    <property type="entry name" value="Tricorn protease N-terminal domain"/>
    <property type="match status" value="1"/>
</dbReference>
<evidence type="ECO:0000256" key="1">
    <source>
        <dbReference type="SAM" id="SignalP"/>
    </source>
</evidence>
<sequence>MSRARSTLAAAVTTVLALTAGALTVVPAYAAAAPAPAAASAQQQAQLSFPARSEIVSAGTKGFLTKGEKLLWTDLQTGATTELPGTPIGDSASDVVGVTTAPNVFRIYDMASGAEPVTIDLSGRGVTYTAAGISGTTLALWAGGELHLVSDEGGTVQDRKVPGITAAAVWGATVTHTRQNEFAVAYRSDKPTVAVVDVTTGTVTGFHSAKETSSVFASDTSVVWTEQSGGSFDLAVLDRATDTTTVTPLGSGQRAQVELIGDWALTADPRGLMNAVSPDLVPLTARSLKDRTTTVRLLDHRSSAALAPDGTLLVRGGTEEHGEGLYRISLGENGIPTAALVAGSGESTGLGTPVASVPETVTLGSNWSQALFSWTLARNNVQGKLTLRHTASGLTKNATVSSVYTTKPPFTVSYGWFGLLDTASAPAGDYTWEFTATPLNGIGDPVSASGSFAVTRPVAAAHDFDGNSSPDVLARDAAGRLWRDDTFFPDQEVMPAGRSLVGGGWQEYDRIEVAGNLGGSATDDLVARDRTGGLWLYQGKGDGGFTPRTRIGTNWQIYDKITGGGDLTSDGKPDLLATDKSGGLWLYPGTGNVNAPLGDRKKIGGGWGVYNLVTATGNMAGASPGDLLARDSSGVLWLYLGLGNGTFTPRVRVGGGWNAYTHLVPIGNADRYGRPDLLAVGPNGSYLYASSGIWNRLFMSRRNTGLYSGETTTFNDYS</sequence>
<reference evidence="2 3" key="1">
    <citation type="submission" date="2024-10" db="EMBL/GenBank/DDBJ databases">
        <title>The Natural Products Discovery Center: Release of the First 8490 Sequenced Strains for Exploring Actinobacteria Biosynthetic Diversity.</title>
        <authorList>
            <person name="Kalkreuter E."/>
            <person name="Kautsar S.A."/>
            <person name="Yang D."/>
            <person name="Bader C.D."/>
            <person name="Teijaro C.N."/>
            <person name="Fluegel L."/>
            <person name="Davis C.M."/>
            <person name="Simpson J.R."/>
            <person name="Lauterbach L."/>
            <person name="Steele A.D."/>
            <person name="Gui C."/>
            <person name="Meng S."/>
            <person name="Li G."/>
            <person name="Viehrig K."/>
            <person name="Ye F."/>
            <person name="Su P."/>
            <person name="Kiefer A.F."/>
            <person name="Nichols A."/>
            <person name="Cepeda A.J."/>
            <person name="Yan W."/>
            <person name="Fan B."/>
            <person name="Jiang Y."/>
            <person name="Adhikari A."/>
            <person name="Zheng C.-J."/>
            <person name="Schuster L."/>
            <person name="Cowan T.M."/>
            <person name="Smanski M.J."/>
            <person name="Chevrette M.G."/>
            <person name="De Carvalho L.P.S."/>
            <person name="Shen B."/>
        </authorList>
    </citation>
    <scope>NUCLEOTIDE SEQUENCE [LARGE SCALE GENOMIC DNA]</scope>
    <source>
        <strain evidence="2 3">NPDC012605</strain>
    </source>
</reference>
<protein>
    <submittedName>
        <fullName evidence="2">VCBS repeat-containing protein</fullName>
    </submittedName>
</protein>
<evidence type="ECO:0000313" key="2">
    <source>
        <dbReference type="EMBL" id="MFF5923183.1"/>
    </source>
</evidence>
<dbReference type="Proteomes" id="UP001602370">
    <property type="component" value="Unassembled WGS sequence"/>
</dbReference>
<accession>A0ABW6Y0B2</accession>
<dbReference type="SUPFAM" id="SSF69318">
    <property type="entry name" value="Integrin alpha N-terminal domain"/>
    <property type="match status" value="1"/>
</dbReference>
<organism evidence="2 3">
    <name type="scientific">Streptomyces flavochromogenes</name>
    <dbReference type="NCBI Taxonomy" id="68199"/>
    <lineage>
        <taxon>Bacteria</taxon>
        <taxon>Bacillati</taxon>
        <taxon>Actinomycetota</taxon>
        <taxon>Actinomycetes</taxon>
        <taxon>Kitasatosporales</taxon>
        <taxon>Streptomycetaceae</taxon>
        <taxon>Streptomyces</taxon>
    </lineage>
</organism>
<proteinExistence type="predicted"/>
<evidence type="ECO:0000313" key="3">
    <source>
        <dbReference type="Proteomes" id="UP001602370"/>
    </source>
</evidence>
<name>A0ABW6Y0B2_9ACTN</name>
<feature type="chain" id="PRO_5046520120" evidence="1">
    <location>
        <begin position="31"/>
        <end position="718"/>
    </location>
</feature>